<feature type="region of interest" description="Disordered" evidence="1">
    <location>
        <begin position="1"/>
        <end position="26"/>
    </location>
</feature>
<sequence>MFQTKNRPSARSRSAPAAAALAGEGARARTQLRTQLSPNTHFFNRRRILTLFTSAKRRLALPLRSASDAPRRLRDAGATRGAENIMLLSVEGAMNIKEQCPVWSVSSATGLVSNEAVAGPAVGRGTAASCPTNLFSLVCTRAASVYLLAAPHRPAPAPVHMHLLIQFQNSRVFDSSL</sequence>
<evidence type="ECO:0000256" key="1">
    <source>
        <dbReference type="SAM" id="MobiDB-lite"/>
    </source>
</evidence>
<feature type="compositionally biased region" description="Low complexity" evidence="1">
    <location>
        <begin position="7"/>
        <end position="26"/>
    </location>
</feature>
<dbReference type="Proteomes" id="UP000299102">
    <property type="component" value="Unassembled WGS sequence"/>
</dbReference>
<proteinExistence type="predicted"/>
<dbReference type="EMBL" id="BGZK01001506">
    <property type="protein sequence ID" value="GBP81314.1"/>
    <property type="molecule type" value="Genomic_DNA"/>
</dbReference>
<keyword evidence="3" id="KW-1185">Reference proteome</keyword>
<protein>
    <submittedName>
        <fullName evidence="2">Uncharacterized protein</fullName>
    </submittedName>
</protein>
<accession>A0A4C1Z2Q8</accession>
<organism evidence="2 3">
    <name type="scientific">Eumeta variegata</name>
    <name type="common">Bagworm moth</name>
    <name type="synonym">Eumeta japonica</name>
    <dbReference type="NCBI Taxonomy" id="151549"/>
    <lineage>
        <taxon>Eukaryota</taxon>
        <taxon>Metazoa</taxon>
        <taxon>Ecdysozoa</taxon>
        <taxon>Arthropoda</taxon>
        <taxon>Hexapoda</taxon>
        <taxon>Insecta</taxon>
        <taxon>Pterygota</taxon>
        <taxon>Neoptera</taxon>
        <taxon>Endopterygota</taxon>
        <taxon>Lepidoptera</taxon>
        <taxon>Glossata</taxon>
        <taxon>Ditrysia</taxon>
        <taxon>Tineoidea</taxon>
        <taxon>Psychidae</taxon>
        <taxon>Oiketicinae</taxon>
        <taxon>Eumeta</taxon>
    </lineage>
</organism>
<evidence type="ECO:0000313" key="2">
    <source>
        <dbReference type="EMBL" id="GBP81314.1"/>
    </source>
</evidence>
<dbReference type="AlphaFoldDB" id="A0A4C1Z2Q8"/>
<evidence type="ECO:0000313" key="3">
    <source>
        <dbReference type="Proteomes" id="UP000299102"/>
    </source>
</evidence>
<reference evidence="2 3" key="1">
    <citation type="journal article" date="2019" name="Commun. Biol.">
        <title>The bagworm genome reveals a unique fibroin gene that provides high tensile strength.</title>
        <authorList>
            <person name="Kono N."/>
            <person name="Nakamura H."/>
            <person name="Ohtoshi R."/>
            <person name="Tomita M."/>
            <person name="Numata K."/>
            <person name="Arakawa K."/>
        </authorList>
    </citation>
    <scope>NUCLEOTIDE SEQUENCE [LARGE SCALE GENOMIC DNA]</scope>
</reference>
<name>A0A4C1Z2Q8_EUMVA</name>
<comment type="caution">
    <text evidence="2">The sequence shown here is derived from an EMBL/GenBank/DDBJ whole genome shotgun (WGS) entry which is preliminary data.</text>
</comment>
<gene>
    <name evidence="2" type="ORF">EVAR_53708_1</name>
</gene>